<accession>A0A9N9ECS1</accession>
<dbReference type="OrthoDB" id="2364974at2759"/>
<comment type="caution">
    <text evidence="2">The sequence shown here is derived from an EMBL/GenBank/DDBJ whole genome shotgun (WGS) entry which is preliminary data.</text>
</comment>
<proteinExistence type="predicted"/>
<evidence type="ECO:0000256" key="1">
    <source>
        <dbReference type="SAM" id="MobiDB-lite"/>
    </source>
</evidence>
<sequence length="76" mass="8391">MGYKEDQADANNESSLEKTTSNDSTTLLIGEIFNLETEENSESSAVETAQADSLDNLDYDPCDVLNNFLEHEKQGT</sequence>
<gene>
    <name evidence="2" type="ORF">RFULGI_LOCUS9173</name>
</gene>
<dbReference type="Proteomes" id="UP000789396">
    <property type="component" value="Unassembled WGS sequence"/>
</dbReference>
<evidence type="ECO:0000313" key="2">
    <source>
        <dbReference type="EMBL" id="CAG8669659.1"/>
    </source>
</evidence>
<name>A0A9N9ECS1_9GLOM</name>
<evidence type="ECO:0000313" key="3">
    <source>
        <dbReference type="Proteomes" id="UP000789396"/>
    </source>
</evidence>
<dbReference type="EMBL" id="CAJVPZ010015927">
    <property type="protein sequence ID" value="CAG8669659.1"/>
    <property type="molecule type" value="Genomic_DNA"/>
</dbReference>
<protein>
    <submittedName>
        <fullName evidence="2">3979_t:CDS:1</fullName>
    </submittedName>
</protein>
<feature type="compositionally biased region" description="Polar residues" evidence="1">
    <location>
        <begin position="9"/>
        <end position="25"/>
    </location>
</feature>
<dbReference type="AlphaFoldDB" id="A0A9N9ECS1"/>
<reference evidence="2" key="1">
    <citation type="submission" date="2021-06" db="EMBL/GenBank/DDBJ databases">
        <authorList>
            <person name="Kallberg Y."/>
            <person name="Tangrot J."/>
            <person name="Rosling A."/>
        </authorList>
    </citation>
    <scope>NUCLEOTIDE SEQUENCE</scope>
    <source>
        <strain evidence="2">IN212</strain>
    </source>
</reference>
<keyword evidence="3" id="KW-1185">Reference proteome</keyword>
<organism evidence="2 3">
    <name type="scientific">Racocetra fulgida</name>
    <dbReference type="NCBI Taxonomy" id="60492"/>
    <lineage>
        <taxon>Eukaryota</taxon>
        <taxon>Fungi</taxon>
        <taxon>Fungi incertae sedis</taxon>
        <taxon>Mucoromycota</taxon>
        <taxon>Glomeromycotina</taxon>
        <taxon>Glomeromycetes</taxon>
        <taxon>Diversisporales</taxon>
        <taxon>Gigasporaceae</taxon>
        <taxon>Racocetra</taxon>
    </lineage>
</organism>
<feature type="non-terminal residue" evidence="2">
    <location>
        <position position="76"/>
    </location>
</feature>
<feature type="region of interest" description="Disordered" evidence="1">
    <location>
        <begin position="1"/>
        <end position="25"/>
    </location>
</feature>